<dbReference type="RefSeq" id="WP_225945880.1">
    <property type="nucleotide sequence ID" value="NZ_JADBEB010000001.1"/>
</dbReference>
<dbReference type="EMBL" id="JADBEB010000001">
    <property type="protein sequence ID" value="MBE1491886.1"/>
    <property type="molecule type" value="Genomic_DNA"/>
</dbReference>
<dbReference type="PANTHER" id="PTHR35339">
    <property type="entry name" value="LINALOOL DEHYDRATASE_ISOMERASE DOMAIN-CONTAINING PROTEIN"/>
    <property type="match status" value="1"/>
</dbReference>
<evidence type="ECO:0000313" key="4">
    <source>
        <dbReference type="Proteomes" id="UP000649753"/>
    </source>
</evidence>
<name>A0A927MEZ9_9ACTN</name>
<feature type="region of interest" description="Disordered" evidence="1">
    <location>
        <begin position="514"/>
        <end position="556"/>
    </location>
</feature>
<reference evidence="3" key="1">
    <citation type="submission" date="2020-10" db="EMBL/GenBank/DDBJ databases">
        <title>Sequencing the genomes of 1000 actinobacteria strains.</title>
        <authorList>
            <person name="Klenk H.-P."/>
        </authorList>
    </citation>
    <scope>NUCLEOTIDE SEQUENCE</scope>
    <source>
        <strain evidence="3">DSM 46832</strain>
    </source>
</reference>
<feature type="compositionally biased region" description="Basic and acidic residues" evidence="1">
    <location>
        <begin position="520"/>
        <end position="550"/>
    </location>
</feature>
<feature type="region of interest" description="Disordered" evidence="1">
    <location>
        <begin position="1"/>
        <end position="21"/>
    </location>
</feature>
<dbReference type="InterPro" id="IPR016624">
    <property type="entry name" value="UCP014753"/>
</dbReference>
<dbReference type="Proteomes" id="UP000649753">
    <property type="component" value="Unassembled WGS sequence"/>
</dbReference>
<dbReference type="PANTHER" id="PTHR35339:SF4">
    <property type="entry name" value="LINALOOL DEHYDRATASE_ISOMERASE DOMAIN-CONTAINING PROTEIN"/>
    <property type="match status" value="1"/>
</dbReference>
<dbReference type="AlphaFoldDB" id="A0A927MEZ9"/>
<gene>
    <name evidence="3" type="ORF">H4W31_007524</name>
</gene>
<comment type="caution">
    <text evidence="3">The sequence shown here is derived from an EMBL/GenBank/DDBJ whole genome shotgun (WGS) entry which is preliminary data.</text>
</comment>
<evidence type="ECO:0000256" key="1">
    <source>
        <dbReference type="SAM" id="MobiDB-lite"/>
    </source>
</evidence>
<keyword evidence="4" id="KW-1185">Reference proteome</keyword>
<evidence type="ECO:0000259" key="2">
    <source>
        <dbReference type="Pfam" id="PF10022"/>
    </source>
</evidence>
<sequence length="679" mass="74240">MSHRPPWTSSPALPQPDHRLSPYTGWGREHWESVVDRTLAAVRPYASPRHALIDLPGPQSSSGRRSDGLEGFARTFLAAGFRLAQGDDGGLAQWYAEGLAAGVDPDSPERWPRVTETNQAKVEAASIALALHESRHVLWDALDDRVRELLVGWLGEVLGQPYPACNWLWFQNVVQAFLRSVGGPWSAEEIDRNIAVMEDWYLGDGWYTDGYEGRHTPRNFDWYAGWAMNFYPLWYCRMSGGHADDALRTRYQDRLRLYLSTAQHLYAPDGAPLHQGRSLTYRYAALAPVWAGAVFDATPLPPGRTRRLASGVLRHFHTEGLQPIGWYGEFPAIRQPYTGPGSPYWSSKGFAGLVLPADHPVWTEPERPLEIEEHDVSVSLPVPGWLVSGTRADGVVRMVNHGTDHADDETLATDEPDYSRYAYASHAGPEYDGSLLDNQVTLLDRYGDPAHRRPLRPLGVRGRIGMSRHRTHWPVGPAPERSWPPRQPAFRTGPWLWTGSVLRGAVEIRLAIVEPPNDGAPDHGAPDHGAPDHGAVDDNAPDHGAPDHGARGRSGPWRLWVGGHALADAEPPTAQVRGATATVRRPDGLTALVVGLRGLPVARVLEGCGANAFGAYSAVPVVQSDGPVRFGELYAAAVLLTGAAVTELPLVTADSGGPVQVRWPDGELDEVPLADPVSP</sequence>
<proteinExistence type="predicted"/>
<dbReference type="Pfam" id="PF10022">
    <property type="entry name" value="DUF2264"/>
    <property type="match status" value="1"/>
</dbReference>
<feature type="domain" description="DUF2264" evidence="2">
    <location>
        <begin position="28"/>
        <end position="368"/>
    </location>
</feature>
<dbReference type="InterPro" id="IPR049349">
    <property type="entry name" value="DUF2264_N"/>
</dbReference>
<evidence type="ECO:0000313" key="3">
    <source>
        <dbReference type="EMBL" id="MBE1491886.1"/>
    </source>
</evidence>
<accession>A0A927MEZ9</accession>
<protein>
    <recommendedName>
        <fullName evidence="2">DUF2264 domain-containing protein</fullName>
    </recommendedName>
</protein>
<organism evidence="3 4">
    <name type="scientific">Plantactinospora soyae</name>
    <dbReference type="NCBI Taxonomy" id="1544732"/>
    <lineage>
        <taxon>Bacteria</taxon>
        <taxon>Bacillati</taxon>
        <taxon>Actinomycetota</taxon>
        <taxon>Actinomycetes</taxon>
        <taxon>Micromonosporales</taxon>
        <taxon>Micromonosporaceae</taxon>
        <taxon>Plantactinospora</taxon>
    </lineage>
</organism>